<comment type="caution">
    <text evidence="5">The sequence shown here is derived from an EMBL/GenBank/DDBJ whole genome shotgun (WGS) entry which is preliminary data.</text>
</comment>
<evidence type="ECO:0000313" key="6">
    <source>
        <dbReference type="Proteomes" id="UP000562395"/>
    </source>
</evidence>
<dbReference type="AlphaFoldDB" id="A0A7W6EX07"/>
<evidence type="ECO:0000313" key="5">
    <source>
        <dbReference type="EMBL" id="MBB3861751.1"/>
    </source>
</evidence>
<dbReference type="PROSITE" id="PS50977">
    <property type="entry name" value="HTH_TETR_2"/>
    <property type="match status" value="1"/>
</dbReference>
<accession>A0A7W6EX07</accession>
<dbReference type="PANTHER" id="PTHR43479:SF11">
    <property type="entry name" value="ACREF_ENVCD OPERON REPRESSOR-RELATED"/>
    <property type="match status" value="1"/>
</dbReference>
<dbReference type="PANTHER" id="PTHR43479">
    <property type="entry name" value="ACREF/ENVCD OPERON REPRESSOR-RELATED"/>
    <property type="match status" value="1"/>
</dbReference>
<sequence length="222" mass="24951">MSTSRASPSGTKAQPEAPAGAGAVREGKQPRTERGRKTLRKLLDAAALEFGEKGFHESSITGITARAGTALGTFYTYFDSKNEIFRALVKDLSDHVRIHAAARQNASNTAVETEQMALMAFLRFAREHKEIYRIIDEAEFVDPVSYRSHYESTAQRIFERLKRARDNGEFQDDLHEAHAWAIMGMNVFLGLRYSIWSDTESDEEVAAVARSLLERGILRRDP</sequence>
<dbReference type="InterPro" id="IPR001647">
    <property type="entry name" value="HTH_TetR"/>
</dbReference>
<proteinExistence type="predicted"/>
<dbReference type="Gene3D" id="1.10.10.60">
    <property type="entry name" value="Homeodomain-like"/>
    <property type="match status" value="1"/>
</dbReference>
<feature type="compositionally biased region" description="Basic and acidic residues" evidence="3">
    <location>
        <begin position="25"/>
        <end position="36"/>
    </location>
</feature>
<name>A0A7W6EX07_9SPHN</name>
<dbReference type="InterPro" id="IPR050624">
    <property type="entry name" value="HTH-type_Tx_Regulator"/>
</dbReference>
<keyword evidence="6" id="KW-1185">Reference proteome</keyword>
<dbReference type="RefSeq" id="WP_183614248.1">
    <property type="nucleotide sequence ID" value="NZ_JACICY010000007.1"/>
</dbReference>
<gene>
    <name evidence="5" type="ORF">GGQ88_003039</name>
</gene>
<evidence type="ECO:0000256" key="1">
    <source>
        <dbReference type="ARBA" id="ARBA00023125"/>
    </source>
</evidence>
<feature type="region of interest" description="Disordered" evidence="3">
    <location>
        <begin position="1"/>
        <end position="36"/>
    </location>
</feature>
<organism evidence="5 6">
    <name type="scientific">Novosphingobium hassiacum</name>
    <dbReference type="NCBI Taxonomy" id="173676"/>
    <lineage>
        <taxon>Bacteria</taxon>
        <taxon>Pseudomonadati</taxon>
        <taxon>Pseudomonadota</taxon>
        <taxon>Alphaproteobacteria</taxon>
        <taxon>Sphingomonadales</taxon>
        <taxon>Sphingomonadaceae</taxon>
        <taxon>Novosphingobium</taxon>
    </lineage>
</organism>
<dbReference type="PRINTS" id="PR00455">
    <property type="entry name" value="HTHTETR"/>
</dbReference>
<evidence type="ECO:0000256" key="2">
    <source>
        <dbReference type="PROSITE-ProRule" id="PRU00335"/>
    </source>
</evidence>
<dbReference type="EMBL" id="JACICY010000007">
    <property type="protein sequence ID" value="MBB3861751.1"/>
    <property type="molecule type" value="Genomic_DNA"/>
</dbReference>
<dbReference type="SUPFAM" id="SSF46689">
    <property type="entry name" value="Homeodomain-like"/>
    <property type="match status" value="1"/>
</dbReference>
<evidence type="ECO:0000259" key="4">
    <source>
        <dbReference type="PROSITE" id="PS50977"/>
    </source>
</evidence>
<reference evidence="5 6" key="1">
    <citation type="submission" date="2020-08" db="EMBL/GenBank/DDBJ databases">
        <title>Genomic Encyclopedia of Type Strains, Phase IV (KMG-IV): sequencing the most valuable type-strain genomes for metagenomic binning, comparative biology and taxonomic classification.</title>
        <authorList>
            <person name="Goeker M."/>
        </authorList>
    </citation>
    <scope>NUCLEOTIDE SEQUENCE [LARGE SCALE GENOMIC DNA]</scope>
    <source>
        <strain evidence="5 6">DSM 14552</strain>
    </source>
</reference>
<keyword evidence="1 2" id="KW-0238">DNA-binding</keyword>
<dbReference type="Pfam" id="PF00440">
    <property type="entry name" value="TetR_N"/>
    <property type="match status" value="1"/>
</dbReference>
<dbReference type="Gene3D" id="1.10.357.10">
    <property type="entry name" value="Tetracycline Repressor, domain 2"/>
    <property type="match status" value="1"/>
</dbReference>
<feature type="domain" description="HTH tetR-type" evidence="4">
    <location>
        <begin position="36"/>
        <end position="96"/>
    </location>
</feature>
<dbReference type="GO" id="GO:0003677">
    <property type="term" value="F:DNA binding"/>
    <property type="evidence" value="ECO:0007669"/>
    <property type="project" value="UniProtKB-UniRule"/>
</dbReference>
<protein>
    <submittedName>
        <fullName evidence="5">AcrR family transcriptional regulator</fullName>
    </submittedName>
</protein>
<dbReference type="InterPro" id="IPR036271">
    <property type="entry name" value="Tet_transcr_reg_TetR-rel_C_sf"/>
</dbReference>
<dbReference type="SUPFAM" id="SSF48498">
    <property type="entry name" value="Tetracyclin repressor-like, C-terminal domain"/>
    <property type="match status" value="1"/>
</dbReference>
<dbReference type="InterPro" id="IPR009057">
    <property type="entry name" value="Homeodomain-like_sf"/>
</dbReference>
<feature type="DNA-binding region" description="H-T-H motif" evidence="2">
    <location>
        <begin position="59"/>
        <end position="78"/>
    </location>
</feature>
<dbReference type="Proteomes" id="UP000562395">
    <property type="component" value="Unassembled WGS sequence"/>
</dbReference>
<evidence type="ECO:0000256" key="3">
    <source>
        <dbReference type="SAM" id="MobiDB-lite"/>
    </source>
</evidence>
<feature type="compositionally biased region" description="Polar residues" evidence="3">
    <location>
        <begin position="1"/>
        <end position="12"/>
    </location>
</feature>